<dbReference type="PROSITE" id="PS00061">
    <property type="entry name" value="ADH_SHORT"/>
    <property type="match status" value="1"/>
</dbReference>
<organism evidence="4 5">
    <name type="scientific">Pseudonocardia yuanmonensis</name>
    <dbReference type="NCBI Taxonomy" id="1095914"/>
    <lineage>
        <taxon>Bacteria</taxon>
        <taxon>Bacillati</taxon>
        <taxon>Actinomycetota</taxon>
        <taxon>Actinomycetes</taxon>
        <taxon>Pseudonocardiales</taxon>
        <taxon>Pseudonocardiaceae</taxon>
        <taxon>Pseudonocardia</taxon>
    </lineage>
</organism>
<dbReference type="PANTHER" id="PTHR42760:SF133">
    <property type="entry name" value="3-OXOACYL-[ACYL-CARRIER-PROTEIN] REDUCTASE"/>
    <property type="match status" value="1"/>
</dbReference>
<reference evidence="5" key="1">
    <citation type="journal article" date="2019" name="Int. J. Syst. Evol. Microbiol.">
        <title>The Global Catalogue of Microorganisms (GCM) 10K type strain sequencing project: providing services to taxonomists for standard genome sequencing and annotation.</title>
        <authorList>
            <consortium name="The Broad Institute Genomics Platform"/>
            <consortium name="The Broad Institute Genome Sequencing Center for Infectious Disease"/>
            <person name="Wu L."/>
            <person name="Ma J."/>
        </authorList>
    </citation>
    <scope>NUCLEOTIDE SEQUENCE [LARGE SCALE GENOMIC DNA]</scope>
    <source>
        <strain evidence="5">JCM 18055</strain>
    </source>
</reference>
<dbReference type="PRINTS" id="PR00080">
    <property type="entry name" value="SDRFAMILY"/>
</dbReference>
<dbReference type="PANTHER" id="PTHR42760">
    <property type="entry name" value="SHORT-CHAIN DEHYDROGENASES/REDUCTASES FAMILY MEMBER"/>
    <property type="match status" value="1"/>
</dbReference>
<dbReference type="InterPro" id="IPR002347">
    <property type="entry name" value="SDR_fam"/>
</dbReference>
<dbReference type="SUPFAM" id="SSF51735">
    <property type="entry name" value="NAD(P)-binding Rossmann-fold domains"/>
    <property type="match status" value="1"/>
</dbReference>
<protein>
    <submittedName>
        <fullName evidence="4">SDR family oxidoreductase</fullName>
    </submittedName>
</protein>
<accession>A0ABP8XMJ5</accession>
<dbReference type="SMART" id="SM00822">
    <property type="entry name" value="PKS_KR"/>
    <property type="match status" value="1"/>
</dbReference>
<keyword evidence="2" id="KW-0560">Oxidoreductase</keyword>
<dbReference type="EMBL" id="BAABIC010000031">
    <property type="protein sequence ID" value="GAA4711267.1"/>
    <property type="molecule type" value="Genomic_DNA"/>
</dbReference>
<sequence length="251" mass="26191">MSDLSGLHAVITGGNGGIGLAMATGMARAGANITLWARDTAKSEAAVAHLGGLGVKAQALMCDVADEEQVVDAMARSVEALGPLGCVVANAGTAAARPLVETTLADWRGVMATNLDGVFLTCREGARQFVEQGTGGSMILVSSMVSRFGAAQQAAYAASKTGVLGLARTLAVELARHRVRVNTLVPGWTRTGLTVPRQEDERFMAATTARTPVRRWADPEEFEKVGAFLADPSQTFHTGNEVVVDGGYSIF</sequence>
<dbReference type="InterPro" id="IPR057326">
    <property type="entry name" value="KR_dom"/>
</dbReference>
<dbReference type="InterPro" id="IPR020904">
    <property type="entry name" value="Sc_DH/Rdtase_CS"/>
</dbReference>
<proteinExistence type="inferred from homology"/>
<evidence type="ECO:0000259" key="3">
    <source>
        <dbReference type="SMART" id="SM00822"/>
    </source>
</evidence>
<evidence type="ECO:0000313" key="5">
    <source>
        <dbReference type="Proteomes" id="UP001500325"/>
    </source>
</evidence>
<comment type="similarity">
    <text evidence="1">Belongs to the short-chain dehydrogenases/reductases (SDR) family.</text>
</comment>
<dbReference type="PRINTS" id="PR00081">
    <property type="entry name" value="GDHRDH"/>
</dbReference>
<keyword evidence="5" id="KW-1185">Reference proteome</keyword>
<comment type="caution">
    <text evidence="4">The sequence shown here is derived from an EMBL/GenBank/DDBJ whole genome shotgun (WGS) entry which is preliminary data.</text>
</comment>
<evidence type="ECO:0000256" key="2">
    <source>
        <dbReference type="ARBA" id="ARBA00023002"/>
    </source>
</evidence>
<feature type="domain" description="Ketoreductase" evidence="3">
    <location>
        <begin position="9"/>
        <end position="191"/>
    </location>
</feature>
<dbReference type="RefSeq" id="WP_345384337.1">
    <property type="nucleotide sequence ID" value="NZ_BAABIC010000031.1"/>
</dbReference>
<dbReference type="Proteomes" id="UP001500325">
    <property type="component" value="Unassembled WGS sequence"/>
</dbReference>
<evidence type="ECO:0000256" key="1">
    <source>
        <dbReference type="ARBA" id="ARBA00006484"/>
    </source>
</evidence>
<dbReference type="Pfam" id="PF13561">
    <property type="entry name" value="adh_short_C2"/>
    <property type="match status" value="1"/>
</dbReference>
<gene>
    <name evidence="4" type="ORF">GCM10023215_61870</name>
</gene>
<name>A0ABP8XMJ5_9PSEU</name>
<dbReference type="Gene3D" id="3.40.50.720">
    <property type="entry name" value="NAD(P)-binding Rossmann-like Domain"/>
    <property type="match status" value="1"/>
</dbReference>
<dbReference type="InterPro" id="IPR036291">
    <property type="entry name" value="NAD(P)-bd_dom_sf"/>
</dbReference>
<evidence type="ECO:0000313" key="4">
    <source>
        <dbReference type="EMBL" id="GAA4711267.1"/>
    </source>
</evidence>